<evidence type="ECO:0000313" key="4">
    <source>
        <dbReference type="EMBL" id="MDP5225569.1"/>
    </source>
</evidence>
<keyword evidence="5" id="KW-1185">Reference proteome</keyword>
<keyword evidence="2" id="KW-0012">Acyltransferase</keyword>
<dbReference type="EMBL" id="JAVALS010000001">
    <property type="protein sequence ID" value="MDP5225569.1"/>
    <property type="molecule type" value="Genomic_DNA"/>
</dbReference>
<dbReference type="InterPro" id="IPR000182">
    <property type="entry name" value="GNAT_dom"/>
</dbReference>
<sequence>MTVRAARTGDADVLVALRAEMFAAMSHIPGGDAWKKPAREWFRDRIAHPEHGIFVVEVSGLVVACAVASIRDSAPSPAVPQGRDVLITNVCTLPEHRGRGHARAAFEAAMAWARAAGIARAELMATPAGTGMYEKAGFRPTAYPAMRAMLSR</sequence>
<proteinExistence type="predicted"/>
<dbReference type="PROSITE" id="PS51186">
    <property type="entry name" value="GNAT"/>
    <property type="match status" value="1"/>
</dbReference>
<keyword evidence="1" id="KW-0808">Transferase</keyword>
<evidence type="ECO:0000313" key="5">
    <source>
        <dbReference type="Proteomes" id="UP001232725"/>
    </source>
</evidence>
<comment type="caution">
    <text evidence="4">The sequence shown here is derived from an EMBL/GenBank/DDBJ whole genome shotgun (WGS) entry which is preliminary data.</text>
</comment>
<accession>A0ABT9IIZ1</accession>
<dbReference type="Proteomes" id="UP001232725">
    <property type="component" value="Unassembled WGS sequence"/>
</dbReference>
<gene>
    <name evidence="4" type="ORF">Q9R02_00145</name>
</gene>
<evidence type="ECO:0000256" key="1">
    <source>
        <dbReference type="ARBA" id="ARBA00022679"/>
    </source>
</evidence>
<protein>
    <submittedName>
        <fullName evidence="4">GNAT family N-acetyltransferase</fullName>
    </submittedName>
</protein>
<dbReference type="Gene3D" id="3.40.630.30">
    <property type="match status" value="1"/>
</dbReference>
<dbReference type="PANTHER" id="PTHR43877">
    <property type="entry name" value="AMINOALKYLPHOSPHONATE N-ACETYLTRANSFERASE-RELATED-RELATED"/>
    <property type="match status" value="1"/>
</dbReference>
<dbReference type="PANTHER" id="PTHR43877:SF2">
    <property type="entry name" value="AMINOALKYLPHOSPHONATE N-ACETYLTRANSFERASE-RELATED"/>
    <property type="match status" value="1"/>
</dbReference>
<feature type="domain" description="N-acetyltransferase" evidence="3">
    <location>
        <begin position="1"/>
        <end position="152"/>
    </location>
</feature>
<name>A0ABT9IIZ1_9MICC</name>
<dbReference type="Pfam" id="PF00583">
    <property type="entry name" value="Acetyltransf_1"/>
    <property type="match status" value="1"/>
</dbReference>
<dbReference type="SUPFAM" id="SSF55729">
    <property type="entry name" value="Acyl-CoA N-acyltransferases (Nat)"/>
    <property type="match status" value="1"/>
</dbReference>
<dbReference type="CDD" id="cd04301">
    <property type="entry name" value="NAT_SF"/>
    <property type="match status" value="1"/>
</dbReference>
<dbReference type="InterPro" id="IPR050832">
    <property type="entry name" value="Bact_Acetyltransf"/>
</dbReference>
<evidence type="ECO:0000259" key="3">
    <source>
        <dbReference type="PROSITE" id="PS51186"/>
    </source>
</evidence>
<dbReference type="RefSeq" id="WP_305994622.1">
    <property type="nucleotide sequence ID" value="NZ_JAVALS010000001.1"/>
</dbReference>
<organism evidence="4 5">
    <name type="scientific">Arthrobacter horti</name>
    <dbReference type="NCBI Taxonomy" id="3068273"/>
    <lineage>
        <taxon>Bacteria</taxon>
        <taxon>Bacillati</taxon>
        <taxon>Actinomycetota</taxon>
        <taxon>Actinomycetes</taxon>
        <taxon>Micrococcales</taxon>
        <taxon>Micrococcaceae</taxon>
        <taxon>Arthrobacter</taxon>
    </lineage>
</organism>
<dbReference type="InterPro" id="IPR016181">
    <property type="entry name" value="Acyl_CoA_acyltransferase"/>
</dbReference>
<reference evidence="4 5" key="1">
    <citation type="submission" date="2023-08" db="EMBL/GenBank/DDBJ databases">
        <title>Arthrobacter horti sp. nov., isolated from forest soil.</title>
        <authorList>
            <person name="Park M."/>
        </authorList>
    </citation>
    <scope>NUCLEOTIDE SEQUENCE [LARGE SCALE GENOMIC DNA]</scope>
    <source>
        <strain evidence="4 5">YJM1</strain>
    </source>
</reference>
<evidence type="ECO:0000256" key="2">
    <source>
        <dbReference type="ARBA" id="ARBA00023315"/>
    </source>
</evidence>